<feature type="transmembrane region" description="Helical" evidence="7">
    <location>
        <begin position="294"/>
        <end position="322"/>
    </location>
</feature>
<reference evidence="8 9" key="1">
    <citation type="submission" date="2024-04" db="EMBL/GenBank/DDBJ databases">
        <title>Complete genome sequence of Nguyenibacter vanlangesis HBCM-1154, a strain capable of nitrogen fixation, IAA production, and phosphorus solubilization isolated from sugarcane soil.</title>
        <authorList>
            <person name="MY HANH P."/>
        </authorList>
    </citation>
    <scope>NUCLEOTIDE SEQUENCE [LARGE SCALE GENOMIC DNA]</scope>
    <source>
        <strain evidence="8 9">HBCM 1154</strain>
    </source>
</reference>
<gene>
    <name evidence="8" type="ORF">AAC691_03255</name>
</gene>
<feature type="transmembrane region" description="Helical" evidence="7">
    <location>
        <begin position="328"/>
        <end position="348"/>
    </location>
</feature>
<evidence type="ECO:0000256" key="5">
    <source>
        <dbReference type="ARBA" id="ARBA00022989"/>
    </source>
</evidence>
<organism evidence="8 9">
    <name type="scientific">Nguyenibacter vanlangensis</name>
    <dbReference type="NCBI Taxonomy" id="1216886"/>
    <lineage>
        <taxon>Bacteria</taxon>
        <taxon>Pseudomonadati</taxon>
        <taxon>Pseudomonadota</taxon>
        <taxon>Alphaproteobacteria</taxon>
        <taxon>Acetobacterales</taxon>
        <taxon>Acetobacteraceae</taxon>
        <taxon>Nguyenibacter</taxon>
    </lineage>
</organism>
<evidence type="ECO:0000256" key="1">
    <source>
        <dbReference type="ARBA" id="ARBA00004651"/>
    </source>
</evidence>
<keyword evidence="2" id="KW-1003">Cell membrane</keyword>
<dbReference type="PANTHER" id="PTHR22926">
    <property type="entry name" value="PHOSPHO-N-ACETYLMURAMOYL-PENTAPEPTIDE-TRANSFERASE"/>
    <property type="match status" value="1"/>
</dbReference>
<evidence type="ECO:0000313" key="9">
    <source>
        <dbReference type="Proteomes" id="UP001449795"/>
    </source>
</evidence>
<keyword evidence="9" id="KW-1185">Reference proteome</keyword>
<feature type="transmembrane region" description="Helical" evidence="7">
    <location>
        <begin position="198"/>
        <end position="217"/>
    </location>
</feature>
<sequence length="359" mass="36626">MSNPPIDPTVPALAAGPFVVLLAATWAAAALMVAGAMRLGVIDHPGHRSSHTRPTPKGGGIGIVLAFVAAVPVARLLGGLPPLDGPVAGLLGATILLGGVSWLDDVHQWPPVLKLAAQFAAAILVVATGPYPHGALSPIMGDVPGAVLGGVLSVLGLVYLTNAVNFMDGLNGLISGVVMLACLVLGGLMLGGPMLGGMGLGAMALILAAALAGFLPFNFPAGRIFMGDVGSQSCGLLIGAFGLACAAGQPAGAAWSAVPLMLAGVLYDVTYTLVRRWRRGARLMESHREHLYQLATTGGLSPVAVTLVQWGFVLWGGGIALLVTRGRLATVTAMGLVLLPQLGWTWLVRHRLRQAASRA</sequence>
<evidence type="ECO:0000256" key="2">
    <source>
        <dbReference type="ARBA" id="ARBA00022475"/>
    </source>
</evidence>
<feature type="transmembrane region" description="Helical" evidence="7">
    <location>
        <begin position="12"/>
        <end position="37"/>
    </location>
</feature>
<dbReference type="PANTHER" id="PTHR22926:SF3">
    <property type="entry name" value="UNDECAPRENYL-PHOSPHATE ALPHA-N-ACETYLGLUCOSAMINYL 1-PHOSPHATE TRANSFERASE"/>
    <property type="match status" value="1"/>
</dbReference>
<evidence type="ECO:0000256" key="6">
    <source>
        <dbReference type="ARBA" id="ARBA00023136"/>
    </source>
</evidence>
<feature type="transmembrane region" description="Helical" evidence="7">
    <location>
        <begin position="58"/>
        <end position="77"/>
    </location>
</feature>
<evidence type="ECO:0000256" key="4">
    <source>
        <dbReference type="ARBA" id="ARBA00022692"/>
    </source>
</evidence>
<name>A0ABZ3D7J6_9PROT</name>
<feature type="transmembrane region" description="Helical" evidence="7">
    <location>
        <begin position="172"/>
        <end position="192"/>
    </location>
</feature>
<dbReference type="InterPro" id="IPR000715">
    <property type="entry name" value="Glycosyl_transferase_4"/>
</dbReference>
<dbReference type="GO" id="GO:0016740">
    <property type="term" value="F:transferase activity"/>
    <property type="evidence" value="ECO:0007669"/>
    <property type="project" value="UniProtKB-KW"/>
</dbReference>
<evidence type="ECO:0000256" key="7">
    <source>
        <dbReference type="SAM" id="Phobius"/>
    </source>
</evidence>
<keyword evidence="4 7" id="KW-0812">Transmembrane</keyword>
<keyword evidence="3 8" id="KW-0808">Transferase</keyword>
<accession>A0ABZ3D7J6</accession>
<feature type="transmembrane region" description="Helical" evidence="7">
    <location>
        <begin position="229"/>
        <end position="249"/>
    </location>
</feature>
<feature type="transmembrane region" description="Helical" evidence="7">
    <location>
        <begin position="83"/>
        <end position="103"/>
    </location>
</feature>
<keyword evidence="5 7" id="KW-1133">Transmembrane helix</keyword>
<feature type="transmembrane region" description="Helical" evidence="7">
    <location>
        <begin position="143"/>
        <end position="160"/>
    </location>
</feature>
<dbReference type="Proteomes" id="UP001449795">
    <property type="component" value="Chromosome"/>
</dbReference>
<feature type="transmembrane region" description="Helical" evidence="7">
    <location>
        <begin position="255"/>
        <end position="274"/>
    </location>
</feature>
<dbReference type="Pfam" id="PF00953">
    <property type="entry name" value="Glycos_transf_4"/>
    <property type="match status" value="1"/>
</dbReference>
<evidence type="ECO:0000313" key="8">
    <source>
        <dbReference type="EMBL" id="XAE43486.1"/>
    </source>
</evidence>
<keyword evidence="6 7" id="KW-0472">Membrane</keyword>
<dbReference type="EMBL" id="CP152276">
    <property type="protein sequence ID" value="XAE43486.1"/>
    <property type="molecule type" value="Genomic_DNA"/>
</dbReference>
<evidence type="ECO:0000256" key="3">
    <source>
        <dbReference type="ARBA" id="ARBA00022679"/>
    </source>
</evidence>
<proteinExistence type="predicted"/>
<feature type="transmembrane region" description="Helical" evidence="7">
    <location>
        <begin position="115"/>
        <end position="131"/>
    </location>
</feature>
<protein>
    <submittedName>
        <fullName evidence="8">Glycosyl transferase</fullName>
    </submittedName>
</protein>
<comment type="subcellular location">
    <subcellularLocation>
        <location evidence="1">Cell membrane</location>
        <topology evidence="1">Multi-pass membrane protein</topology>
    </subcellularLocation>
</comment>
<dbReference type="RefSeq" id="WP_342628933.1">
    <property type="nucleotide sequence ID" value="NZ_CP152276.1"/>
</dbReference>